<gene>
    <name evidence="2" type="ORF">SEMRO_2442_G327790.1</name>
</gene>
<evidence type="ECO:0000313" key="2">
    <source>
        <dbReference type="EMBL" id="CAB9529252.1"/>
    </source>
</evidence>
<organism evidence="2 3">
    <name type="scientific">Seminavis robusta</name>
    <dbReference type="NCBI Taxonomy" id="568900"/>
    <lineage>
        <taxon>Eukaryota</taxon>
        <taxon>Sar</taxon>
        <taxon>Stramenopiles</taxon>
        <taxon>Ochrophyta</taxon>
        <taxon>Bacillariophyta</taxon>
        <taxon>Bacillariophyceae</taxon>
        <taxon>Bacillariophycidae</taxon>
        <taxon>Naviculales</taxon>
        <taxon>Naviculaceae</taxon>
        <taxon>Seminavis</taxon>
    </lineage>
</organism>
<keyword evidence="3" id="KW-1185">Reference proteome</keyword>
<feature type="compositionally biased region" description="Low complexity" evidence="1">
    <location>
        <begin position="56"/>
        <end position="68"/>
    </location>
</feature>
<evidence type="ECO:0000313" key="3">
    <source>
        <dbReference type="Proteomes" id="UP001153069"/>
    </source>
</evidence>
<name>A0A9N8EW43_9STRA</name>
<feature type="region of interest" description="Disordered" evidence="1">
    <location>
        <begin position="53"/>
        <end position="83"/>
    </location>
</feature>
<sequence length="163" mass="18174">MAKSIQDRESRAARRMRYYFWEIATETNQAETTLNTKPQQPEETDDIRLPLAMPNSFQRSSVSSSLTSKRPPMMTDISERSSMSTNISGLRTVVGLTDYSERSYSTCTTSRSALTDASERSFLTCKSSSTTTSRPGGLATLRSLETDLNKSGTWELPSVDFSK</sequence>
<dbReference type="EMBL" id="CAICTM010002440">
    <property type="protein sequence ID" value="CAB9529252.1"/>
    <property type="molecule type" value="Genomic_DNA"/>
</dbReference>
<evidence type="ECO:0000256" key="1">
    <source>
        <dbReference type="SAM" id="MobiDB-lite"/>
    </source>
</evidence>
<comment type="caution">
    <text evidence="2">The sequence shown here is derived from an EMBL/GenBank/DDBJ whole genome shotgun (WGS) entry which is preliminary data.</text>
</comment>
<dbReference type="Proteomes" id="UP001153069">
    <property type="component" value="Unassembled WGS sequence"/>
</dbReference>
<dbReference type="AlphaFoldDB" id="A0A9N8EW43"/>
<proteinExistence type="predicted"/>
<accession>A0A9N8EW43</accession>
<reference evidence="2" key="1">
    <citation type="submission" date="2020-06" db="EMBL/GenBank/DDBJ databases">
        <authorList>
            <consortium name="Plant Systems Biology data submission"/>
        </authorList>
    </citation>
    <scope>NUCLEOTIDE SEQUENCE</scope>
    <source>
        <strain evidence="2">D6</strain>
    </source>
</reference>
<protein>
    <submittedName>
        <fullName evidence="2">Uncharacterized protein</fullName>
    </submittedName>
</protein>